<reference evidence="3 4" key="1">
    <citation type="submission" date="2024-07" db="EMBL/GenBank/DDBJ databases">
        <title>The genome sequence of type strain Sediminicola luteus GDMCC 1.2596T.</title>
        <authorList>
            <person name="Liu Y."/>
        </authorList>
    </citation>
    <scope>NUCLEOTIDE SEQUENCE [LARGE SCALE GENOMIC DNA]</scope>
    <source>
        <strain evidence="3 4">GDMCC 1.2596</strain>
    </source>
</reference>
<dbReference type="Proteomes" id="UP001549773">
    <property type="component" value="Unassembled WGS sequence"/>
</dbReference>
<gene>
    <name evidence="3" type="ORF">ABXZ32_13675</name>
</gene>
<dbReference type="InterPro" id="IPR028098">
    <property type="entry name" value="Glyco_trans_4-like_N"/>
</dbReference>
<proteinExistence type="predicted"/>
<evidence type="ECO:0000259" key="1">
    <source>
        <dbReference type="Pfam" id="PF00534"/>
    </source>
</evidence>
<evidence type="ECO:0000259" key="2">
    <source>
        <dbReference type="Pfam" id="PF13439"/>
    </source>
</evidence>
<dbReference type="EMBL" id="JBEWYP010000008">
    <property type="protein sequence ID" value="MET7030453.1"/>
    <property type="molecule type" value="Genomic_DNA"/>
</dbReference>
<dbReference type="PANTHER" id="PTHR12526:SF595">
    <property type="entry name" value="BLL5217 PROTEIN"/>
    <property type="match status" value="1"/>
</dbReference>
<dbReference type="Gene3D" id="3.40.50.2000">
    <property type="entry name" value="Glycogen Phosphorylase B"/>
    <property type="match status" value="2"/>
</dbReference>
<dbReference type="RefSeq" id="WP_354619250.1">
    <property type="nucleotide sequence ID" value="NZ_JBEWYP010000008.1"/>
</dbReference>
<dbReference type="InterPro" id="IPR001296">
    <property type="entry name" value="Glyco_trans_1"/>
</dbReference>
<evidence type="ECO:0000313" key="4">
    <source>
        <dbReference type="Proteomes" id="UP001549773"/>
    </source>
</evidence>
<comment type="caution">
    <text evidence="3">The sequence shown here is derived from an EMBL/GenBank/DDBJ whole genome shotgun (WGS) entry which is preliminary data.</text>
</comment>
<protein>
    <submittedName>
        <fullName evidence="3">Glycosyltransferase family 4 protein</fullName>
    </submittedName>
</protein>
<sequence length="341" mass="38483">MRIAILSPIAWRTPPRHYGPWELVASTIAEGLINKGHDVTLFATGDSMTKGKLDAVCPKPYEEVGDMDVKVWESLHISNLMEKAGSFDLIHNHYDFLPLTYSKLIKTPMITTIHGFSSEQIIPVYKKYNATSTYISISDADRHPQLEYDRTIYHGIDETKFKFCENKEDYLLFYGRIHPNKGTSEAIEIARLSGYPLIIAGLIQDQDYFNRNIAPRIDDKNVIYLGNVSQAEGDKLLGNAKVLLHPISFDEPFGLSVAEAMMCGTPVIAFSRGSMPELIEPGKTGYLVHQVSDAVDAVNSLNDIDPFYCRAHALEKFSLDRMITEYIKAYESLLFHSCKNY</sequence>
<dbReference type="SUPFAM" id="SSF53756">
    <property type="entry name" value="UDP-Glycosyltransferase/glycogen phosphorylase"/>
    <property type="match status" value="1"/>
</dbReference>
<dbReference type="Pfam" id="PF13439">
    <property type="entry name" value="Glyco_transf_4"/>
    <property type="match status" value="1"/>
</dbReference>
<dbReference type="Pfam" id="PF00534">
    <property type="entry name" value="Glycos_transf_1"/>
    <property type="match status" value="1"/>
</dbReference>
<organism evidence="3 4">
    <name type="scientific">Sediminicola luteus</name>
    <dbReference type="NCBI Taxonomy" id="319238"/>
    <lineage>
        <taxon>Bacteria</taxon>
        <taxon>Pseudomonadati</taxon>
        <taxon>Bacteroidota</taxon>
        <taxon>Flavobacteriia</taxon>
        <taxon>Flavobacteriales</taxon>
        <taxon>Flavobacteriaceae</taxon>
        <taxon>Sediminicola</taxon>
    </lineage>
</organism>
<feature type="domain" description="Glycosyltransferase subfamily 4-like N-terminal" evidence="2">
    <location>
        <begin position="24"/>
        <end position="157"/>
    </location>
</feature>
<feature type="domain" description="Glycosyl transferase family 1" evidence="1">
    <location>
        <begin position="162"/>
        <end position="301"/>
    </location>
</feature>
<name>A0ABV2TYT7_9FLAO</name>
<evidence type="ECO:0000313" key="3">
    <source>
        <dbReference type="EMBL" id="MET7030453.1"/>
    </source>
</evidence>
<dbReference type="PANTHER" id="PTHR12526">
    <property type="entry name" value="GLYCOSYLTRANSFERASE"/>
    <property type="match status" value="1"/>
</dbReference>
<accession>A0ABV2TYT7</accession>
<dbReference type="CDD" id="cd03802">
    <property type="entry name" value="GT4_AviGT4-like"/>
    <property type="match status" value="1"/>
</dbReference>
<keyword evidence="4" id="KW-1185">Reference proteome</keyword>